<keyword evidence="3" id="KW-1185">Reference proteome</keyword>
<gene>
    <name evidence="2" type="ORF">GCM10011399_15850</name>
</gene>
<dbReference type="InterPro" id="IPR041581">
    <property type="entry name" value="Glyoxalase_6"/>
</dbReference>
<accession>A0A917B4F1</accession>
<dbReference type="RefSeq" id="WP_188676256.1">
    <property type="nucleotide sequence ID" value="NZ_BMGP01000002.1"/>
</dbReference>
<reference evidence="2 3" key="1">
    <citation type="journal article" date="2014" name="Int. J. Syst. Evol. Microbiol.">
        <title>Complete genome sequence of Corynebacterium casei LMG S-19264T (=DSM 44701T), isolated from a smear-ripened cheese.</title>
        <authorList>
            <consortium name="US DOE Joint Genome Institute (JGI-PGF)"/>
            <person name="Walter F."/>
            <person name="Albersmeier A."/>
            <person name="Kalinowski J."/>
            <person name="Ruckert C."/>
        </authorList>
    </citation>
    <scope>NUCLEOTIDE SEQUENCE [LARGE SCALE GENOMIC DNA]</scope>
    <source>
        <strain evidence="2 3">CGMCC 1.12976</strain>
    </source>
</reference>
<dbReference type="Proteomes" id="UP000598775">
    <property type="component" value="Unassembled WGS sequence"/>
</dbReference>
<comment type="caution">
    <text evidence="2">The sequence shown here is derived from an EMBL/GenBank/DDBJ whole genome shotgun (WGS) entry which is preliminary data.</text>
</comment>
<dbReference type="Pfam" id="PF18029">
    <property type="entry name" value="Glyoxalase_6"/>
    <property type="match status" value="1"/>
</dbReference>
<name>A0A917B4F1_9MICO</name>
<dbReference type="InterPro" id="IPR029068">
    <property type="entry name" value="Glyas_Bleomycin-R_OHBP_Dase"/>
</dbReference>
<dbReference type="SUPFAM" id="SSF54593">
    <property type="entry name" value="Glyoxalase/Bleomycin resistance protein/Dihydroxybiphenyl dioxygenase"/>
    <property type="match status" value="1"/>
</dbReference>
<evidence type="ECO:0000313" key="3">
    <source>
        <dbReference type="Proteomes" id="UP000598775"/>
    </source>
</evidence>
<evidence type="ECO:0000313" key="2">
    <source>
        <dbReference type="EMBL" id="GGF23063.1"/>
    </source>
</evidence>
<protein>
    <submittedName>
        <fullName evidence="2">Glyoxalase</fullName>
    </submittedName>
</protein>
<dbReference type="PANTHER" id="PTHR35908">
    <property type="entry name" value="HYPOTHETICAL FUSION PROTEIN"/>
    <property type="match status" value="1"/>
</dbReference>
<feature type="domain" description="Glyoxalase-like" evidence="1">
    <location>
        <begin position="9"/>
        <end position="112"/>
    </location>
</feature>
<organism evidence="2 3">
    <name type="scientific">Subtercola lobariae</name>
    <dbReference type="NCBI Taxonomy" id="1588641"/>
    <lineage>
        <taxon>Bacteria</taxon>
        <taxon>Bacillati</taxon>
        <taxon>Actinomycetota</taxon>
        <taxon>Actinomycetes</taxon>
        <taxon>Micrococcales</taxon>
        <taxon>Microbacteriaceae</taxon>
        <taxon>Subtercola</taxon>
    </lineage>
</organism>
<dbReference type="PANTHER" id="PTHR35908:SF1">
    <property type="entry name" value="CONSERVED PROTEIN"/>
    <property type="match status" value="1"/>
</dbReference>
<dbReference type="AlphaFoldDB" id="A0A917B4F1"/>
<dbReference type="Gene3D" id="3.10.180.10">
    <property type="entry name" value="2,3-Dihydroxybiphenyl 1,2-Dioxygenase, domain 1"/>
    <property type="match status" value="1"/>
</dbReference>
<evidence type="ECO:0000259" key="1">
    <source>
        <dbReference type="Pfam" id="PF18029"/>
    </source>
</evidence>
<dbReference type="EMBL" id="BMGP01000002">
    <property type="protein sequence ID" value="GGF23063.1"/>
    <property type="molecule type" value="Genomic_DNA"/>
</dbReference>
<proteinExistence type="predicted"/>
<sequence>MATTLFGISYDAADAARTASFWAELLGRTVNPGATPESASIAPSDDPAAGPTLMFHQVLETKTVKNRVHLDLITTEFDDELARILSLGATVIAQFDSWTTLADLEGNEFDLVRG</sequence>